<keyword evidence="2" id="KW-0808">Transferase</keyword>
<accession>A0A543ABX8</accession>
<sequence length="329" mass="32824">MVFCYETVSMTDNYLGLDAGGTSTRAVVVASDGRCLGVGRAGSGNPTSAGIDAATHAIVTSAGQAVTAASLGSVAGAALAVAGAADTGHRSAIGAALADLVEGEPVFEFDVLAAYFSGTAAADGYVLLSGTGASAVRVEGGQLAAISDGLGWLLGDVGSGFWLGREVVRRALAPLDGRGTSTLLTELLLDRLRIVPDERRTAGRTSALVAATGALYAMPPLRLADFASLAFEAADSGDPVATGILEEAAVGLAETLAAVRTPAVDGPLVAAGSVLARQPGFVNRVAPDALIATDGLAGAAVLALRHGGVHVDDAVYTRITRSLAELTRV</sequence>
<evidence type="ECO:0000259" key="1">
    <source>
        <dbReference type="Pfam" id="PF01869"/>
    </source>
</evidence>
<dbReference type="PANTHER" id="PTHR43190:SF3">
    <property type="entry name" value="N-ACETYL-D-GLUCOSAMINE KINASE"/>
    <property type="match status" value="1"/>
</dbReference>
<dbReference type="SUPFAM" id="SSF53067">
    <property type="entry name" value="Actin-like ATPase domain"/>
    <property type="match status" value="2"/>
</dbReference>
<dbReference type="GO" id="GO:0016301">
    <property type="term" value="F:kinase activity"/>
    <property type="evidence" value="ECO:0007669"/>
    <property type="project" value="UniProtKB-KW"/>
</dbReference>
<dbReference type="AlphaFoldDB" id="A0A543ABX8"/>
<name>A0A543ABX8_9ACTN</name>
<dbReference type="InterPro" id="IPR043129">
    <property type="entry name" value="ATPase_NBD"/>
</dbReference>
<dbReference type="PANTHER" id="PTHR43190">
    <property type="entry name" value="N-ACETYL-D-GLUCOSAMINE KINASE"/>
    <property type="match status" value="1"/>
</dbReference>
<dbReference type="Gene3D" id="3.30.420.40">
    <property type="match status" value="2"/>
</dbReference>
<evidence type="ECO:0000313" key="2">
    <source>
        <dbReference type="EMBL" id="TQL70102.1"/>
    </source>
</evidence>
<comment type="caution">
    <text evidence="2">The sequence shown here is derived from an EMBL/GenBank/DDBJ whole genome shotgun (WGS) entry which is preliminary data.</text>
</comment>
<dbReference type="InterPro" id="IPR002731">
    <property type="entry name" value="ATPase_BadF"/>
</dbReference>
<proteinExistence type="predicted"/>
<gene>
    <name evidence="2" type="ORF">FB381_4029</name>
</gene>
<dbReference type="InterPro" id="IPR052519">
    <property type="entry name" value="Euk-type_GlcNAc_Kinase"/>
</dbReference>
<organism evidence="2 3">
    <name type="scientific">Nocardioides albertanoniae</name>
    <dbReference type="NCBI Taxonomy" id="1175486"/>
    <lineage>
        <taxon>Bacteria</taxon>
        <taxon>Bacillati</taxon>
        <taxon>Actinomycetota</taxon>
        <taxon>Actinomycetes</taxon>
        <taxon>Propionibacteriales</taxon>
        <taxon>Nocardioidaceae</taxon>
        <taxon>Nocardioides</taxon>
    </lineage>
</organism>
<dbReference type="EMBL" id="VFOV01000001">
    <property type="protein sequence ID" value="TQL70102.1"/>
    <property type="molecule type" value="Genomic_DNA"/>
</dbReference>
<feature type="domain" description="ATPase BadF/BadG/BcrA/BcrD type" evidence="1">
    <location>
        <begin position="15"/>
        <end position="278"/>
    </location>
</feature>
<dbReference type="Proteomes" id="UP000320209">
    <property type="component" value="Unassembled WGS sequence"/>
</dbReference>
<keyword evidence="3" id="KW-1185">Reference proteome</keyword>
<dbReference type="Pfam" id="PF01869">
    <property type="entry name" value="BcrAD_BadFG"/>
    <property type="match status" value="1"/>
</dbReference>
<reference evidence="2 3" key="1">
    <citation type="submission" date="2019-06" db="EMBL/GenBank/DDBJ databases">
        <title>Sequencing the genomes of 1000 actinobacteria strains.</title>
        <authorList>
            <person name="Klenk H.-P."/>
        </authorList>
    </citation>
    <scope>NUCLEOTIDE SEQUENCE [LARGE SCALE GENOMIC DNA]</scope>
    <source>
        <strain evidence="2 3">DSM 25218</strain>
    </source>
</reference>
<keyword evidence="2" id="KW-0418">Kinase</keyword>
<evidence type="ECO:0000313" key="3">
    <source>
        <dbReference type="Proteomes" id="UP000320209"/>
    </source>
</evidence>
<protein>
    <submittedName>
        <fullName evidence="2">N-acetylglucosamine kinase-like BadF-type ATPase</fullName>
    </submittedName>
</protein>